<dbReference type="EMBL" id="CVRI01000038">
    <property type="protein sequence ID" value="CRK94194.1"/>
    <property type="molecule type" value="Genomic_DNA"/>
</dbReference>
<dbReference type="AlphaFoldDB" id="A0A1J1I342"/>
<name>A0A1J1I342_9DIPT</name>
<gene>
    <name evidence="1" type="ORF">CLUMA_CG007710</name>
</gene>
<protein>
    <submittedName>
        <fullName evidence="1">CLUMA_CG007710, isoform A</fullName>
    </submittedName>
</protein>
<evidence type="ECO:0000313" key="2">
    <source>
        <dbReference type="Proteomes" id="UP000183832"/>
    </source>
</evidence>
<dbReference type="Proteomes" id="UP000183832">
    <property type="component" value="Unassembled WGS sequence"/>
</dbReference>
<organism evidence="1 2">
    <name type="scientific">Clunio marinus</name>
    <dbReference type="NCBI Taxonomy" id="568069"/>
    <lineage>
        <taxon>Eukaryota</taxon>
        <taxon>Metazoa</taxon>
        <taxon>Ecdysozoa</taxon>
        <taxon>Arthropoda</taxon>
        <taxon>Hexapoda</taxon>
        <taxon>Insecta</taxon>
        <taxon>Pterygota</taxon>
        <taxon>Neoptera</taxon>
        <taxon>Endopterygota</taxon>
        <taxon>Diptera</taxon>
        <taxon>Nematocera</taxon>
        <taxon>Chironomoidea</taxon>
        <taxon>Chironomidae</taxon>
        <taxon>Clunio</taxon>
    </lineage>
</organism>
<accession>A0A1J1I342</accession>
<sequence length="99" mass="11953">MNHENLWHVQSFPLGIKTEKTKDWLHCLSSYFSRKQKDSQKKTAHYKEELQIIKNKYCRKTINQDLNEKQKQILRVDGVKYTDVVYLTERYPLTSSHHD</sequence>
<reference evidence="1 2" key="1">
    <citation type="submission" date="2015-04" db="EMBL/GenBank/DDBJ databases">
        <authorList>
            <person name="Syromyatnikov M.Y."/>
            <person name="Popov V.N."/>
        </authorList>
    </citation>
    <scope>NUCLEOTIDE SEQUENCE [LARGE SCALE GENOMIC DNA]</scope>
</reference>
<keyword evidence="2" id="KW-1185">Reference proteome</keyword>
<evidence type="ECO:0000313" key="1">
    <source>
        <dbReference type="EMBL" id="CRK94194.1"/>
    </source>
</evidence>
<proteinExistence type="predicted"/>